<evidence type="ECO:0000259" key="12">
    <source>
        <dbReference type="PROSITE" id="PS50026"/>
    </source>
</evidence>
<dbReference type="Bgee" id="ENSGACG00000012032">
    <property type="expression patterns" value="Expressed in testis and 4 other cell types or tissues"/>
</dbReference>
<dbReference type="SUPFAM" id="SSF54511">
    <property type="entry name" value="GFP-like"/>
    <property type="match status" value="1"/>
</dbReference>
<dbReference type="InterPro" id="IPR018097">
    <property type="entry name" value="EGF_Ca-bd_CS"/>
</dbReference>
<dbReference type="FunFam" id="2.10.25.10:FF:000038">
    <property type="entry name" value="Fibrillin 2"/>
    <property type="match status" value="1"/>
</dbReference>
<dbReference type="Pfam" id="PF07474">
    <property type="entry name" value="G2F"/>
    <property type="match status" value="1"/>
</dbReference>
<keyword evidence="7" id="KW-0677">Repeat</keyword>
<dbReference type="InterPro" id="IPR036383">
    <property type="entry name" value="TSP1_rpt_sf"/>
</dbReference>
<accession>G3PEA9</accession>
<dbReference type="CDD" id="cd00096">
    <property type="entry name" value="Ig"/>
    <property type="match status" value="1"/>
</dbReference>
<feature type="domain" description="Ig-like" evidence="13">
    <location>
        <begin position="1"/>
        <end position="71"/>
    </location>
</feature>
<comment type="subcellular location">
    <subcellularLocation>
        <location evidence="1">Secreted</location>
        <location evidence="1">Extracellular space</location>
        <location evidence="1">Extracellular matrix</location>
    </subcellularLocation>
</comment>
<reference evidence="15" key="2">
    <citation type="submission" date="2024-04" db="UniProtKB">
        <authorList>
            <consortium name="Ensembl"/>
        </authorList>
    </citation>
    <scope>IDENTIFICATION</scope>
</reference>
<dbReference type="FunFam" id="2.10.25.10:FF:000210">
    <property type="entry name" value="Hemicentin 1"/>
    <property type="match status" value="1"/>
</dbReference>
<dbReference type="SMART" id="SM00179">
    <property type="entry name" value="EGF_CA"/>
    <property type="match status" value="7"/>
</dbReference>
<dbReference type="Gene3D" id="2.40.155.10">
    <property type="entry name" value="Green fluorescent protein"/>
    <property type="match status" value="1"/>
</dbReference>
<dbReference type="InterPro" id="IPR003599">
    <property type="entry name" value="Ig_sub"/>
</dbReference>
<dbReference type="FunFam" id="2.10.25.10:FF:000023">
    <property type="entry name" value="Fibrillin 2"/>
    <property type="match status" value="1"/>
</dbReference>
<evidence type="ECO:0000256" key="7">
    <source>
        <dbReference type="ARBA" id="ARBA00022737"/>
    </source>
</evidence>
<evidence type="ECO:0000256" key="1">
    <source>
        <dbReference type="ARBA" id="ARBA00004498"/>
    </source>
</evidence>
<feature type="disulfide bond" evidence="11">
    <location>
        <begin position="853"/>
        <end position="863"/>
    </location>
</feature>
<keyword evidence="5 11" id="KW-0245">EGF-like domain</keyword>
<dbReference type="SUPFAM" id="SSF57184">
    <property type="entry name" value="Growth factor receptor domain"/>
    <property type="match status" value="2"/>
</dbReference>
<organism evidence="15">
    <name type="scientific">Gasterosteus aculeatus</name>
    <name type="common">Three-spined stickleback</name>
    <dbReference type="NCBI Taxonomy" id="69293"/>
    <lineage>
        <taxon>Eukaryota</taxon>
        <taxon>Metazoa</taxon>
        <taxon>Chordata</taxon>
        <taxon>Craniata</taxon>
        <taxon>Vertebrata</taxon>
        <taxon>Euteleostomi</taxon>
        <taxon>Actinopterygii</taxon>
        <taxon>Neopterygii</taxon>
        <taxon>Teleostei</taxon>
        <taxon>Neoteleostei</taxon>
        <taxon>Acanthomorphata</taxon>
        <taxon>Eupercaria</taxon>
        <taxon>Perciformes</taxon>
        <taxon>Cottioidei</taxon>
        <taxon>Gasterosteales</taxon>
        <taxon>Gasterosteidae</taxon>
        <taxon>Gasterosteus</taxon>
    </lineage>
</organism>
<dbReference type="GO" id="GO:0005509">
    <property type="term" value="F:calcium ion binding"/>
    <property type="evidence" value="ECO:0007669"/>
    <property type="project" value="InterPro"/>
</dbReference>
<dbReference type="InterPro" id="IPR009017">
    <property type="entry name" value="GFP"/>
</dbReference>
<dbReference type="AlphaFoldDB" id="G3PEA9"/>
<dbReference type="InterPro" id="IPR026823">
    <property type="entry name" value="cEGF"/>
</dbReference>
<dbReference type="OMA" id="THIFANG"/>
<dbReference type="GO" id="GO:0030855">
    <property type="term" value="P:epithelial cell differentiation"/>
    <property type="evidence" value="ECO:0007669"/>
    <property type="project" value="UniProtKB-ARBA"/>
</dbReference>
<dbReference type="FunFam" id="2.10.25.10:FF:000352">
    <property type="entry name" value="Hemicentin 1"/>
    <property type="match status" value="1"/>
</dbReference>
<evidence type="ECO:0000256" key="4">
    <source>
        <dbReference type="ARBA" id="ARBA00022530"/>
    </source>
</evidence>
<keyword evidence="9 11" id="KW-1015">Disulfide bond</keyword>
<dbReference type="SUPFAM" id="SSF82895">
    <property type="entry name" value="TSP-1 type 1 repeat"/>
    <property type="match status" value="1"/>
</dbReference>
<keyword evidence="3" id="KW-0964">Secreted</keyword>
<dbReference type="InterPro" id="IPR007110">
    <property type="entry name" value="Ig-like_dom"/>
</dbReference>
<dbReference type="InterPro" id="IPR003598">
    <property type="entry name" value="Ig_sub2"/>
</dbReference>
<dbReference type="Pfam" id="PF13927">
    <property type="entry name" value="Ig_3"/>
    <property type="match status" value="3"/>
</dbReference>
<keyword evidence="8" id="KW-0106">Calcium</keyword>
<dbReference type="PROSITE" id="PS01186">
    <property type="entry name" value="EGF_2"/>
    <property type="match status" value="3"/>
</dbReference>
<dbReference type="SMART" id="SM00181">
    <property type="entry name" value="EGF"/>
    <property type="match status" value="7"/>
</dbReference>
<comment type="similarity">
    <text evidence="2">Belongs to the fibulin family.</text>
</comment>
<dbReference type="InterPro" id="IPR009030">
    <property type="entry name" value="Growth_fac_rcpt_cys_sf"/>
</dbReference>
<dbReference type="SUPFAM" id="SSF57196">
    <property type="entry name" value="EGF/Laminin"/>
    <property type="match status" value="2"/>
</dbReference>
<keyword evidence="4" id="KW-0272">Extracellular matrix</keyword>
<comment type="caution">
    <text evidence="11">Lacks conserved residue(s) required for the propagation of feature annotation.</text>
</comment>
<dbReference type="InterPro" id="IPR001881">
    <property type="entry name" value="EGF-like_Ca-bd_dom"/>
</dbReference>
<dbReference type="SMART" id="SM00409">
    <property type="entry name" value="IG"/>
    <property type="match status" value="4"/>
</dbReference>
<dbReference type="PROSITE" id="PS50026">
    <property type="entry name" value="EGF_3"/>
    <property type="match status" value="4"/>
</dbReference>
<sequence length="1266" mass="138378">MRAVLSCETTGIPPPEVSWKRNGTPLDTSQQPAAYRLLSSGSLVLLTPSNEDEGYFECTAVNDVGEERRVIEVILQEPPEIQPMAEEVQAVLHHGTVLPCEVRGFPRPSITWQREGVPIATGHRLAVLSNGALKFSRVTLGDAGSYQCLAKNEAGVAVGRTKLILHVPPVLSVPRVEYAAVLGQPVGLECVADGQPQPQVTWHKERRPVVDGAHTHIFANGTLAISSAQRSDAGLYTCTAKNLAGRASHDVRLVVQGKAIFMSYKEHGRLIRTCPSFKDSRRCCLAPLRVHRCPESPGRRTVPPCPTFRANSPSCDPFLLPGAYRSLWISFLPTARGCRPVYLRGHQCSRLRETRHAPVHQHEACVQRAAGRCDPEQRTASGLVLPRSGNPVPCHLLDCQQQPLLRAAPLCWTVRSAETPSPCCAGFGMENRCSVRSECKRFATDPWSFTASLKANRISNGGRSLVRSLCVAVIAQPEDEAFSQTDDRPSHEALQFLFWSFVIPSLENCSSWCQLSQTLLYRFDLQAADEGEYQCVAESEAGTAERTFTLKVQISGGYSNWEEWGPCSSTCGQGLQKRIRLCNNPEPTNGGRPCSGPSIDSRKCQTGLCPGETPRRTRGSLIGMVNDREFGVSFLEVNVTDDPKEGSSTLHAHMDNIPPSVGPLLRVLVSAFAPIYWSTVLQSGAARNGYSFTEGQFRQESQLEFETGEILRLTHVARGLDSEGVLLIDIVINGFVPPLLSSSHLSLQAFDESYVQTGPGQLYSWSSQTHQRGGNPMVLRCNHTIIYEGQEERQGPLLQLLKVSGMNSVYNMFTLTLDFHITSSLLIPDGYGDTCPKGFLLDKAAYCADEDECALQSPCSHSCNNIMGGFSCACPSGFTISTETNKCQDIDECSQGSHMCHYNQQCVNTVGTYRCQAKCGQGFKPSVTGTSCEDVDECQESALSPCQHQCLNTLGSFRCICHPGYQLSGHRCIDVNECTRNVCPAHKECRNTEGGYQCFDSCPAGMTKSENGACMDVDECQDGSHMCRYSQICQNTIGGYGCVCPRGYRSQGVGLPCLDVDECLLRKPCQHECRNTVGSFQCVCPPGYQLLPNGRSCKDIDECADQGIQCGHNQMCFNTRGGYQCLDTPCPASYQSGRSPGTCYRPCSLDCAAGGSPLLLQYKLLTLPSGIPANHNVVRLSAFSESGVLQQRTSFTVLEQEPVTGESGPVFGIRDEAGRGIIFTLRALNRAGLVRLKVQATTISLQGRITYQSIFIIYVSISTYPY</sequence>
<dbReference type="InterPro" id="IPR000884">
    <property type="entry name" value="TSP1_rpt"/>
</dbReference>
<evidence type="ECO:0000256" key="6">
    <source>
        <dbReference type="ARBA" id="ARBA00022729"/>
    </source>
</evidence>
<evidence type="ECO:0000256" key="3">
    <source>
        <dbReference type="ARBA" id="ARBA00022525"/>
    </source>
</evidence>
<dbReference type="InterPro" id="IPR036179">
    <property type="entry name" value="Ig-like_dom_sf"/>
</dbReference>
<evidence type="ECO:0000259" key="14">
    <source>
        <dbReference type="PROSITE" id="PS50993"/>
    </source>
</evidence>
<evidence type="ECO:0008006" key="16">
    <source>
        <dbReference type="Google" id="ProtNLM"/>
    </source>
</evidence>
<dbReference type="PROSITE" id="PS01187">
    <property type="entry name" value="EGF_CA"/>
    <property type="match status" value="2"/>
</dbReference>
<evidence type="ECO:0000256" key="8">
    <source>
        <dbReference type="ARBA" id="ARBA00022837"/>
    </source>
</evidence>
<dbReference type="FunFam" id="2.10.25.10:FF:000385">
    <property type="entry name" value="Hemicentin 1"/>
    <property type="match status" value="1"/>
</dbReference>
<dbReference type="InterPro" id="IPR000742">
    <property type="entry name" value="EGF"/>
</dbReference>
<dbReference type="SMART" id="SM00209">
    <property type="entry name" value="TSP1"/>
    <property type="match status" value="1"/>
</dbReference>
<evidence type="ECO:0000256" key="11">
    <source>
        <dbReference type="PROSITE-ProRule" id="PRU00076"/>
    </source>
</evidence>
<evidence type="ECO:0000256" key="5">
    <source>
        <dbReference type="ARBA" id="ARBA00022536"/>
    </source>
</evidence>
<dbReference type="PROSITE" id="PS50993">
    <property type="entry name" value="NIDOGEN_G2"/>
    <property type="match status" value="1"/>
</dbReference>
<dbReference type="SMART" id="SM00682">
    <property type="entry name" value="G2F"/>
    <property type="match status" value="1"/>
</dbReference>
<feature type="domain" description="EGF-like" evidence="12">
    <location>
        <begin position="1059"/>
        <end position="1098"/>
    </location>
</feature>
<feature type="domain" description="EGF-like" evidence="12">
    <location>
        <begin position="849"/>
        <end position="888"/>
    </location>
</feature>
<dbReference type="FunFam" id="2.60.40.10:FF:000186">
    <property type="entry name" value="Hemicentin 1"/>
    <property type="match status" value="2"/>
</dbReference>
<dbReference type="PROSITE" id="PS50835">
    <property type="entry name" value="IG_LIKE"/>
    <property type="match status" value="3"/>
</dbReference>
<dbReference type="InParanoid" id="G3PEA9"/>
<keyword evidence="10" id="KW-0325">Glycoprotein</keyword>
<evidence type="ECO:0000256" key="10">
    <source>
        <dbReference type="ARBA" id="ARBA00023180"/>
    </source>
</evidence>
<feature type="domain" description="EGF-like" evidence="12">
    <location>
        <begin position="1016"/>
        <end position="1051"/>
    </location>
</feature>
<feature type="domain" description="Nidogen G2 beta-barrel" evidence="14">
    <location>
        <begin position="613"/>
        <end position="835"/>
    </location>
</feature>
<dbReference type="Pfam" id="PF12662">
    <property type="entry name" value="cEGF"/>
    <property type="match status" value="1"/>
</dbReference>
<evidence type="ECO:0000256" key="2">
    <source>
        <dbReference type="ARBA" id="ARBA00006127"/>
    </source>
</evidence>
<dbReference type="STRING" id="69293.ENSGACP00000015933"/>
<feature type="domain" description="EGF-like" evidence="12">
    <location>
        <begin position="934"/>
        <end position="973"/>
    </location>
</feature>
<dbReference type="PANTHER" id="PTHR24050">
    <property type="entry name" value="PA14 DOMAIN-CONTAINING PROTEIN"/>
    <property type="match status" value="1"/>
</dbReference>
<feature type="domain" description="Ig-like" evidence="13">
    <location>
        <begin position="168"/>
        <end position="254"/>
    </location>
</feature>
<dbReference type="SMART" id="SM00408">
    <property type="entry name" value="IGc2"/>
    <property type="match status" value="3"/>
</dbReference>
<evidence type="ECO:0000259" key="13">
    <source>
        <dbReference type="PROSITE" id="PS50835"/>
    </source>
</evidence>
<dbReference type="CDD" id="cd00054">
    <property type="entry name" value="EGF_CA"/>
    <property type="match status" value="7"/>
</dbReference>
<dbReference type="PRINTS" id="PR00907">
    <property type="entry name" value="THRMBOMODULN"/>
</dbReference>
<dbReference type="Ensembl" id="ENSGACT00000015964.1">
    <property type="protein sequence ID" value="ENSGACP00000015933.1"/>
    <property type="gene ID" value="ENSGACG00000012032.1"/>
</dbReference>
<feature type="disulfide bond" evidence="11">
    <location>
        <begin position="1063"/>
        <end position="1073"/>
    </location>
</feature>
<dbReference type="PANTHER" id="PTHR24050:SF27">
    <property type="entry name" value="FIBRILLIN-1"/>
    <property type="match status" value="1"/>
</dbReference>
<evidence type="ECO:0000256" key="9">
    <source>
        <dbReference type="ARBA" id="ARBA00023157"/>
    </source>
</evidence>
<feature type="domain" description="Ig-like" evidence="13">
    <location>
        <begin position="79"/>
        <end position="164"/>
    </location>
</feature>
<dbReference type="FunFam" id="2.20.100.10:FF:000007">
    <property type="entry name" value="Thrombospondin 1"/>
    <property type="match status" value="1"/>
</dbReference>
<dbReference type="eggNOG" id="KOG4475">
    <property type="taxonomic scope" value="Eukaryota"/>
</dbReference>
<evidence type="ECO:0000313" key="15">
    <source>
        <dbReference type="Ensembl" id="ENSGACP00000015933.1"/>
    </source>
</evidence>
<dbReference type="Pfam" id="PF00090">
    <property type="entry name" value="TSP_1"/>
    <property type="match status" value="1"/>
</dbReference>
<reference evidence="15" key="1">
    <citation type="submission" date="2006-01" db="EMBL/GenBank/DDBJ databases">
        <authorList>
            <person name="Lindblad-Toh K."/>
            <person name="Mauceli E."/>
            <person name="Grabherr M."/>
            <person name="Chang J.L."/>
            <person name="Lander E.S."/>
        </authorList>
    </citation>
    <scope>NUCLEOTIDE SEQUENCE [LARGE SCALE GENOMIC DNA]</scope>
</reference>
<name>G3PEA9_GASAC</name>
<dbReference type="InterPro" id="IPR052235">
    <property type="entry name" value="Nephronectin_domain"/>
</dbReference>
<dbReference type="PROSITE" id="PS50092">
    <property type="entry name" value="TSP1"/>
    <property type="match status" value="1"/>
</dbReference>
<dbReference type="PROSITE" id="PS00010">
    <property type="entry name" value="ASX_HYDROXYL"/>
    <property type="match status" value="4"/>
</dbReference>
<protein>
    <recommendedName>
        <fullName evidence="16">Hemicentin 2</fullName>
    </recommendedName>
</protein>
<dbReference type="Pfam" id="PF07645">
    <property type="entry name" value="EGF_CA"/>
    <property type="match status" value="5"/>
</dbReference>
<keyword evidence="6" id="KW-0732">Signal</keyword>
<dbReference type="Gene3D" id="2.60.40.10">
    <property type="entry name" value="Immunoglobulins"/>
    <property type="match status" value="4"/>
</dbReference>
<dbReference type="InterPro" id="IPR049883">
    <property type="entry name" value="NOTCH1_EGF-like"/>
</dbReference>
<dbReference type="SUPFAM" id="SSF48726">
    <property type="entry name" value="Immunoglobulin"/>
    <property type="match status" value="4"/>
</dbReference>
<dbReference type="FunFam" id="2.10.25.10:FF:000017">
    <property type="entry name" value="latent-transforming growth factor beta-binding protein 4 isoform X1"/>
    <property type="match status" value="1"/>
</dbReference>
<proteinExistence type="inferred from homology"/>
<dbReference type="InterPro" id="IPR000152">
    <property type="entry name" value="EGF-type_Asp/Asn_hydroxyl_site"/>
</dbReference>
<dbReference type="InterPro" id="IPR006605">
    <property type="entry name" value="G2_nidogen/fibulin_G2F"/>
</dbReference>
<dbReference type="Gene3D" id="2.10.25.10">
    <property type="entry name" value="Laminin"/>
    <property type="match status" value="7"/>
</dbReference>
<dbReference type="InterPro" id="IPR013783">
    <property type="entry name" value="Ig-like_fold"/>
</dbReference>